<dbReference type="EMBL" id="VSRR010033477">
    <property type="protein sequence ID" value="MPC71731.1"/>
    <property type="molecule type" value="Genomic_DNA"/>
</dbReference>
<dbReference type="Proteomes" id="UP000324222">
    <property type="component" value="Unassembled WGS sequence"/>
</dbReference>
<keyword evidence="2" id="KW-1185">Reference proteome</keyword>
<organism evidence="1 2">
    <name type="scientific">Portunus trituberculatus</name>
    <name type="common">Swimming crab</name>
    <name type="synonym">Neptunus trituberculatus</name>
    <dbReference type="NCBI Taxonomy" id="210409"/>
    <lineage>
        <taxon>Eukaryota</taxon>
        <taxon>Metazoa</taxon>
        <taxon>Ecdysozoa</taxon>
        <taxon>Arthropoda</taxon>
        <taxon>Crustacea</taxon>
        <taxon>Multicrustacea</taxon>
        <taxon>Malacostraca</taxon>
        <taxon>Eumalacostraca</taxon>
        <taxon>Eucarida</taxon>
        <taxon>Decapoda</taxon>
        <taxon>Pleocyemata</taxon>
        <taxon>Brachyura</taxon>
        <taxon>Eubrachyura</taxon>
        <taxon>Portunoidea</taxon>
        <taxon>Portunidae</taxon>
        <taxon>Portuninae</taxon>
        <taxon>Portunus</taxon>
    </lineage>
</organism>
<dbReference type="AlphaFoldDB" id="A0A5B7HG36"/>
<name>A0A5B7HG36_PORTR</name>
<accession>A0A5B7HG36</accession>
<comment type="caution">
    <text evidence="1">The sequence shown here is derived from an EMBL/GenBank/DDBJ whole genome shotgun (WGS) entry which is preliminary data.</text>
</comment>
<evidence type="ECO:0000313" key="2">
    <source>
        <dbReference type="Proteomes" id="UP000324222"/>
    </source>
</evidence>
<protein>
    <submittedName>
        <fullName evidence="1">Uncharacterized protein</fullName>
    </submittedName>
</protein>
<proteinExistence type="predicted"/>
<reference evidence="1 2" key="1">
    <citation type="submission" date="2019-05" db="EMBL/GenBank/DDBJ databases">
        <title>Another draft genome of Portunus trituberculatus and its Hox gene families provides insights of decapod evolution.</title>
        <authorList>
            <person name="Jeong J.-H."/>
            <person name="Song I."/>
            <person name="Kim S."/>
            <person name="Choi T."/>
            <person name="Kim D."/>
            <person name="Ryu S."/>
            <person name="Kim W."/>
        </authorList>
    </citation>
    <scope>NUCLEOTIDE SEQUENCE [LARGE SCALE GENOMIC DNA]</scope>
    <source>
        <tissue evidence="1">Muscle</tissue>
    </source>
</reference>
<gene>
    <name evidence="1" type="ORF">E2C01_066017</name>
</gene>
<evidence type="ECO:0000313" key="1">
    <source>
        <dbReference type="EMBL" id="MPC71731.1"/>
    </source>
</evidence>
<sequence length="60" mass="6439">MKGEEGWRVVVVVVIVVPPIRLRQVVLGGGHQQDPSRTPRAPPLCPGVLAFRGIGHGADY</sequence>